<evidence type="ECO:0000256" key="2">
    <source>
        <dbReference type="ARBA" id="ARBA00022704"/>
    </source>
</evidence>
<accession>A0A068UVQ7</accession>
<evidence type="ECO:0000259" key="3">
    <source>
        <dbReference type="Pfam" id="PF16845"/>
    </source>
</evidence>
<gene>
    <name evidence="4" type="ORF">GSCOC_T00035898001</name>
</gene>
<dbReference type="AlphaFoldDB" id="A0A068UVQ7"/>
<keyword evidence="5" id="KW-1185">Reference proteome</keyword>
<dbReference type="InterPro" id="IPR000010">
    <property type="entry name" value="Cystatin_dom"/>
</dbReference>
<feature type="domain" description="Cystatin" evidence="3">
    <location>
        <begin position="56"/>
        <end position="131"/>
    </location>
</feature>
<evidence type="ECO:0000313" key="4">
    <source>
        <dbReference type="EMBL" id="CDP12387.1"/>
    </source>
</evidence>
<proteinExistence type="predicted"/>
<dbReference type="PANTHER" id="PTHR47116">
    <property type="entry name" value="PHLOEM FILAMENT PROTEIN"/>
    <property type="match status" value="1"/>
</dbReference>
<dbReference type="OMA" id="FHISETH"/>
<evidence type="ECO:0000313" key="5">
    <source>
        <dbReference type="Proteomes" id="UP000295252"/>
    </source>
</evidence>
<keyword evidence="1" id="KW-0646">Protease inhibitor</keyword>
<reference evidence="5" key="1">
    <citation type="journal article" date="2014" name="Science">
        <title>The coffee genome provides insight into the convergent evolution of caffeine biosynthesis.</title>
        <authorList>
            <person name="Denoeud F."/>
            <person name="Carretero-Paulet L."/>
            <person name="Dereeper A."/>
            <person name="Droc G."/>
            <person name="Guyot R."/>
            <person name="Pietrella M."/>
            <person name="Zheng C."/>
            <person name="Alberti A."/>
            <person name="Anthony F."/>
            <person name="Aprea G."/>
            <person name="Aury J.M."/>
            <person name="Bento P."/>
            <person name="Bernard M."/>
            <person name="Bocs S."/>
            <person name="Campa C."/>
            <person name="Cenci A."/>
            <person name="Combes M.C."/>
            <person name="Crouzillat D."/>
            <person name="Da Silva C."/>
            <person name="Daddiego L."/>
            <person name="De Bellis F."/>
            <person name="Dussert S."/>
            <person name="Garsmeur O."/>
            <person name="Gayraud T."/>
            <person name="Guignon V."/>
            <person name="Jahn K."/>
            <person name="Jamilloux V."/>
            <person name="Joet T."/>
            <person name="Labadie K."/>
            <person name="Lan T."/>
            <person name="Leclercq J."/>
            <person name="Lepelley M."/>
            <person name="Leroy T."/>
            <person name="Li L.T."/>
            <person name="Librado P."/>
            <person name="Lopez L."/>
            <person name="Munoz A."/>
            <person name="Noel B."/>
            <person name="Pallavicini A."/>
            <person name="Perrotta G."/>
            <person name="Poncet V."/>
            <person name="Pot D."/>
            <person name="Priyono X."/>
            <person name="Rigoreau M."/>
            <person name="Rouard M."/>
            <person name="Rozas J."/>
            <person name="Tranchant-Dubreuil C."/>
            <person name="VanBuren R."/>
            <person name="Zhang Q."/>
            <person name="Andrade A.C."/>
            <person name="Argout X."/>
            <person name="Bertrand B."/>
            <person name="de Kochko A."/>
            <person name="Graziosi G."/>
            <person name="Henry R.J."/>
            <person name="Jayarama X."/>
            <person name="Ming R."/>
            <person name="Nagai C."/>
            <person name="Rounsley S."/>
            <person name="Sankoff D."/>
            <person name="Giuliano G."/>
            <person name="Albert V.A."/>
            <person name="Wincker P."/>
            <person name="Lashermes P."/>
        </authorList>
    </citation>
    <scope>NUCLEOTIDE SEQUENCE [LARGE SCALE GENOMIC DNA]</scope>
    <source>
        <strain evidence="5">cv. DH200-94</strain>
    </source>
</reference>
<protein>
    <recommendedName>
        <fullName evidence="3">Cystatin domain-containing protein</fullName>
    </recommendedName>
</protein>
<organism evidence="4 5">
    <name type="scientific">Coffea canephora</name>
    <name type="common">Robusta coffee</name>
    <dbReference type="NCBI Taxonomy" id="49390"/>
    <lineage>
        <taxon>Eukaryota</taxon>
        <taxon>Viridiplantae</taxon>
        <taxon>Streptophyta</taxon>
        <taxon>Embryophyta</taxon>
        <taxon>Tracheophyta</taxon>
        <taxon>Spermatophyta</taxon>
        <taxon>Magnoliopsida</taxon>
        <taxon>eudicotyledons</taxon>
        <taxon>Gunneridae</taxon>
        <taxon>Pentapetalae</taxon>
        <taxon>asterids</taxon>
        <taxon>lamiids</taxon>
        <taxon>Gentianales</taxon>
        <taxon>Rubiaceae</taxon>
        <taxon>Ixoroideae</taxon>
        <taxon>Gardenieae complex</taxon>
        <taxon>Bertiereae - Coffeeae clade</taxon>
        <taxon>Coffeeae</taxon>
        <taxon>Coffea</taxon>
    </lineage>
</organism>
<keyword evidence="2" id="KW-0789">Thiol protease inhibitor</keyword>
<dbReference type="SUPFAM" id="SSF54403">
    <property type="entry name" value="Cystatin/monellin"/>
    <property type="match status" value="1"/>
</dbReference>
<sequence length="134" mass="14243">MAAVAANFPVAGVAKNPMQGLKPALVVGALKQLAGQKQGQGNAAVPDDWTVVSTLDRHIQALGAFAVDEHNKQTKDQLVFVAVLSGIKKTEDDRSTYCLLISAKNSTGKLGSYNAVIIEYNTGCQQLLQFEESP</sequence>
<evidence type="ECO:0000256" key="1">
    <source>
        <dbReference type="ARBA" id="ARBA00022690"/>
    </source>
</evidence>
<dbReference type="InParanoid" id="A0A068UVQ7"/>
<dbReference type="InterPro" id="IPR046350">
    <property type="entry name" value="Cystatin_sf"/>
</dbReference>
<dbReference type="GO" id="GO:0004869">
    <property type="term" value="F:cysteine-type endopeptidase inhibitor activity"/>
    <property type="evidence" value="ECO:0007669"/>
    <property type="project" value="UniProtKB-KW"/>
</dbReference>
<dbReference type="Pfam" id="PF16845">
    <property type="entry name" value="SQAPI"/>
    <property type="match status" value="1"/>
</dbReference>
<dbReference type="Proteomes" id="UP000295252">
    <property type="component" value="Chromosome VI"/>
</dbReference>
<dbReference type="Gramene" id="CDP12387">
    <property type="protein sequence ID" value="CDP12387"/>
    <property type="gene ID" value="GSCOC_T00035898001"/>
</dbReference>
<name>A0A068UVQ7_COFCA</name>
<dbReference type="EMBL" id="HG739148">
    <property type="protein sequence ID" value="CDP12387.1"/>
    <property type="molecule type" value="Genomic_DNA"/>
</dbReference>
<dbReference type="Gene3D" id="3.10.450.10">
    <property type="match status" value="1"/>
</dbReference>
<dbReference type="InterPro" id="IPR027214">
    <property type="entry name" value="Cystatin"/>
</dbReference>
<dbReference type="OrthoDB" id="2016588at2759"/>